<feature type="transmembrane region" description="Helical" evidence="8">
    <location>
        <begin position="375"/>
        <end position="398"/>
    </location>
</feature>
<accession>A0AA39F2Q8</accession>
<comment type="caution">
    <text evidence="10">The sequence shown here is derived from an EMBL/GenBank/DDBJ whole genome shotgun (WGS) entry which is preliminary data.</text>
</comment>
<sequence>MEVWWFSRVVAHHPYAILAAVFVFSSTCLIVPLATNKFPDFSDPQMGFEARGTPLAQRLTAWYNLMKATGAQGELVDNPIEYYDYLLKLNKQNSTELFNGTRTIPGILRKKPKSKKKKGKKFNKLSNDTLMEVNDNDSKDQWDELLKLRNKNHLERIDNHENHLDDAFFCHVPTSSYARVVIGSESGENNLWSLDGVLAQCHIDAMLRANPEFPSICETRADHGLEGHKCCRSWSPANYVAFLSNRTSCLGVTENDLSKVETLLKRCAYFYRNNHLTADCAEDFNCQKQVPPECYAHNAPYHLLHFLLDSNFIRQNAAQNSSNVTLDVAMLFLPIAVSSATLDFYKSITPDGLSYGNFRVLGMELGLKSTLFDRLLISDSSLLLSGFAFVTICIWVYTSSIILTVATLLAVIFSLGISYAIYTLVIRITFFPFMNLLAIVVAVGIGSDDAFIFCKVWEQGKQKKVSNGGLTKLVQETLKHAVPSMLVTSLTTAVAFFASIVSNVTAINCFSLFSGMTVIANFFLMITWLPASVIVAEHCRTVMLSPANFMVRKIIRPLKVFTEKVAEGFGNCLLHMVIDLRWLWLPLLGATALAGGMIVFSFPGLRLPDSPNFQLFDSSHPFERYDLLYARKFWFERRELGEGGGLLPLRFVWGVKPIDNGDYLDPSSRGELIWDETFDISSQKSQIWLQKFCQNLRTQSFYHNTLGPLLSNCFIESFRSWMARRCEDIIDPRISRAPCCESSTYPYKPEVLKRCVAEASADLYRTPTYLWTRGGVVAGGIKYSKNSVRPLAQQTHDNSTPPMSEPKIMALIVEYDSTYSYSLSFAEMNEFYSKVESWMQRQLITAPPGMRSGWFVSHLEFYELQRTLYEGTIWAMGVSMILAFVVLALVTLNLLVSLYAIITIGGAILVTVAGLVLLGWKLNVLESVAVSTAIGLAVDFSLHYSVSYRACKSKKNIDRVKAALGQMGGPTLMAAATSGASGALMLPSHVLAYIQIAIFLILIMGISWMYATFFLCPLLAVIGPSPNFAQFHYASLKKFLPCFRKNNENTEENNQGNKTNWRNRPGRGILSESNLSTSSTVCQLHSTEVELLSSRLPPSESLPQSSSSPLLYFDSNHTESGNNRRK</sequence>
<feature type="transmembrane region" description="Helical" evidence="8">
    <location>
        <begin position="899"/>
        <end position="922"/>
    </location>
</feature>
<feature type="transmembrane region" description="Helical" evidence="8">
    <location>
        <begin position="15"/>
        <end position="35"/>
    </location>
</feature>
<feature type="compositionally biased region" description="Low complexity" evidence="7">
    <location>
        <begin position="1095"/>
        <end position="1111"/>
    </location>
</feature>
<evidence type="ECO:0000256" key="8">
    <source>
        <dbReference type="SAM" id="Phobius"/>
    </source>
</evidence>
<feature type="transmembrane region" description="Helical" evidence="8">
    <location>
        <begin position="928"/>
        <end position="946"/>
    </location>
</feature>
<evidence type="ECO:0000256" key="5">
    <source>
        <dbReference type="ARBA" id="ARBA00023180"/>
    </source>
</evidence>
<evidence type="ECO:0000256" key="6">
    <source>
        <dbReference type="ARBA" id="ARBA00038046"/>
    </source>
</evidence>
<feature type="transmembrane region" description="Helical" evidence="8">
    <location>
        <begin position="512"/>
        <end position="536"/>
    </location>
</feature>
<comment type="subcellular location">
    <subcellularLocation>
        <location evidence="1">Membrane</location>
        <topology evidence="1">Multi-pass membrane protein</topology>
    </subcellularLocation>
</comment>
<keyword evidence="3 8" id="KW-1133">Transmembrane helix</keyword>
<evidence type="ECO:0000256" key="2">
    <source>
        <dbReference type="ARBA" id="ARBA00022692"/>
    </source>
</evidence>
<comment type="similarity">
    <text evidence="6">Belongs to the dispatched family.</text>
</comment>
<feature type="region of interest" description="Disordered" evidence="7">
    <location>
        <begin position="1095"/>
        <end position="1126"/>
    </location>
</feature>
<dbReference type="EMBL" id="JAQQBR010001834">
    <property type="protein sequence ID" value="KAK0161841.1"/>
    <property type="molecule type" value="Genomic_DNA"/>
</dbReference>
<gene>
    <name evidence="10" type="ORF">PV327_008251</name>
</gene>
<dbReference type="PANTHER" id="PTHR45951">
    <property type="entry name" value="PROTEIN DISPATCHED-RELATED"/>
    <property type="match status" value="1"/>
</dbReference>
<dbReference type="PANTHER" id="PTHR45951:SF3">
    <property type="entry name" value="PROTEIN DISPATCHED"/>
    <property type="match status" value="1"/>
</dbReference>
<dbReference type="SUPFAM" id="SSF82866">
    <property type="entry name" value="Multidrug efflux transporter AcrB transmembrane domain"/>
    <property type="match status" value="2"/>
</dbReference>
<feature type="transmembrane region" description="Helical" evidence="8">
    <location>
        <begin position="405"/>
        <end position="430"/>
    </location>
</feature>
<feature type="transmembrane region" description="Helical" evidence="8">
    <location>
        <begin position="478"/>
        <end position="500"/>
    </location>
</feature>
<feature type="transmembrane region" description="Helical" evidence="8">
    <location>
        <begin position="873"/>
        <end position="892"/>
    </location>
</feature>
<name>A0AA39F2Q8_MICHY</name>
<feature type="transmembrane region" description="Helical" evidence="8">
    <location>
        <begin position="583"/>
        <end position="605"/>
    </location>
</feature>
<evidence type="ECO:0000259" key="9">
    <source>
        <dbReference type="PROSITE" id="PS50156"/>
    </source>
</evidence>
<dbReference type="GO" id="GO:0022857">
    <property type="term" value="F:transmembrane transporter activity"/>
    <property type="evidence" value="ECO:0007669"/>
    <property type="project" value="TreeGrafter"/>
</dbReference>
<feature type="transmembrane region" description="Helical" evidence="8">
    <location>
        <begin position="436"/>
        <end position="457"/>
    </location>
</feature>
<reference evidence="10" key="2">
    <citation type="submission" date="2023-03" db="EMBL/GenBank/DDBJ databases">
        <authorList>
            <person name="Inwood S.N."/>
            <person name="Skelly J.G."/>
            <person name="Guhlin J."/>
            <person name="Harrop T.W.R."/>
            <person name="Goldson S.G."/>
            <person name="Dearden P.K."/>
        </authorList>
    </citation>
    <scope>NUCLEOTIDE SEQUENCE</scope>
    <source>
        <strain evidence="10">Lincoln</strain>
        <tissue evidence="10">Whole body</tissue>
    </source>
</reference>
<feature type="transmembrane region" description="Helical" evidence="8">
    <location>
        <begin position="992"/>
        <end position="1022"/>
    </location>
</feature>
<dbReference type="Gene3D" id="1.20.1640.10">
    <property type="entry name" value="Multidrug efflux transporter AcrB transmembrane domain"/>
    <property type="match status" value="2"/>
</dbReference>
<feature type="domain" description="SSD" evidence="9">
    <location>
        <begin position="400"/>
        <end position="535"/>
    </location>
</feature>
<keyword evidence="5" id="KW-0325">Glycoprotein</keyword>
<feature type="region of interest" description="Disordered" evidence="7">
    <location>
        <begin position="1048"/>
        <end position="1075"/>
    </location>
</feature>
<dbReference type="GO" id="GO:0007224">
    <property type="term" value="P:smoothened signaling pathway"/>
    <property type="evidence" value="ECO:0007669"/>
    <property type="project" value="TreeGrafter"/>
</dbReference>
<keyword evidence="4 8" id="KW-0472">Membrane</keyword>
<dbReference type="InterPro" id="IPR052081">
    <property type="entry name" value="Dispatched_Hh_regulator"/>
</dbReference>
<dbReference type="GO" id="GO:0016020">
    <property type="term" value="C:membrane"/>
    <property type="evidence" value="ECO:0007669"/>
    <property type="project" value="UniProtKB-SubCell"/>
</dbReference>
<keyword evidence="2 8" id="KW-0812">Transmembrane</keyword>
<evidence type="ECO:0000256" key="4">
    <source>
        <dbReference type="ARBA" id="ARBA00023136"/>
    </source>
</evidence>
<evidence type="ECO:0000256" key="3">
    <source>
        <dbReference type="ARBA" id="ARBA00022989"/>
    </source>
</evidence>
<dbReference type="PROSITE" id="PS50156">
    <property type="entry name" value="SSD"/>
    <property type="match status" value="1"/>
</dbReference>
<evidence type="ECO:0000256" key="1">
    <source>
        <dbReference type="ARBA" id="ARBA00004141"/>
    </source>
</evidence>
<dbReference type="InterPro" id="IPR000731">
    <property type="entry name" value="SSD"/>
</dbReference>
<dbReference type="Pfam" id="PF12349">
    <property type="entry name" value="Sterol-sensing"/>
    <property type="match status" value="1"/>
</dbReference>
<evidence type="ECO:0000313" key="10">
    <source>
        <dbReference type="EMBL" id="KAK0161841.1"/>
    </source>
</evidence>
<dbReference type="InterPro" id="IPR053958">
    <property type="entry name" value="HMGCR/SNAP/NPC1-like_SSD"/>
</dbReference>
<dbReference type="AlphaFoldDB" id="A0AA39F2Q8"/>
<evidence type="ECO:0000313" key="11">
    <source>
        <dbReference type="Proteomes" id="UP001168972"/>
    </source>
</evidence>
<proteinExistence type="inferred from homology"/>
<evidence type="ECO:0000256" key="7">
    <source>
        <dbReference type="SAM" id="MobiDB-lite"/>
    </source>
</evidence>
<organism evidence="10 11">
    <name type="scientific">Microctonus hyperodae</name>
    <name type="common">Parasitoid wasp</name>
    <dbReference type="NCBI Taxonomy" id="165561"/>
    <lineage>
        <taxon>Eukaryota</taxon>
        <taxon>Metazoa</taxon>
        <taxon>Ecdysozoa</taxon>
        <taxon>Arthropoda</taxon>
        <taxon>Hexapoda</taxon>
        <taxon>Insecta</taxon>
        <taxon>Pterygota</taxon>
        <taxon>Neoptera</taxon>
        <taxon>Endopterygota</taxon>
        <taxon>Hymenoptera</taxon>
        <taxon>Apocrita</taxon>
        <taxon>Ichneumonoidea</taxon>
        <taxon>Braconidae</taxon>
        <taxon>Euphorinae</taxon>
        <taxon>Microctonus</taxon>
    </lineage>
</organism>
<keyword evidence="11" id="KW-1185">Reference proteome</keyword>
<reference evidence="10" key="1">
    <citation type="journal article" date="2023" name="bioRxiv">
        <title>Scaffold-level genome assemblies of two parasitoid biocontrol wasps reveal the parthenogenesis mechanism and an associated novel virus.</title>
        <authorList>
            <person name="Inwood S."/>
            <person name="Skelly J."/>
            <person name="Guhlin J."/>
            <person name="Harrop T."/>
            <person name="Goldson S."/>
            <person name="Dearden P."/>
        </authorList>
    </citation>
    <scope>NUCLEOTIDE SEQUENCE</scope>
    <source>
        <strain evidence="10">Lincoln</strain>
        <tissue evidence="10">Whole body</tissue>
    </source>
</reference>
<dbReference type="Proteomes" id="UP001168972">
    <property type="component" value="Unassembled WGS sequence"/>
</dbReference>
<protein>
    <recommendedName>
        <fullName evidence="9">SSD domain-containing protein</fullName>
    </recommendedName>
</protein>